<evidence type="ECO:0000313" key="1">
    <source>
        <dbReference type="EMBL" id="KAJ4342601.1"/>
    </source>
</evidence>
<proteinExistence type="predicted"/>
<dbReference type="OrthoDB" id="3734023at2759"/>
<accession>A0A9W9C3S3</accession>
<keyword evidence="2" id="KW-1185">Reference proteome</keyword>
<dbReference type="Proteomes" id="UP001140562">
    <property type="component" value="Unassembled WGS sequence"/>
</dbReference>
<evidence type="ECO:0000313" key="2">
    <source>
        <dbReference type="Proteomes" id="UP001140562"/>
    </source>
</evidence>
<protein>
    <submittedName>
        <fullName evidence="1">Uncharacterized protein</fullName>
    </submittedName>
</protein>
<dbReference type="EMBL" id="JAPEUV010000005">
    <property type="protein sequence ID" value="KAJ4342601.1"/>
    <property type="molecule type" value="Genomic_DNA"/>
</dbReference>
<gene>
    <name evidence="1" type="ORF">N0V87_000810</name>
</gene>
<dbReference type="AlphaFoldDB" id="A0A9W9C3S3"/>
<reference evidence="1" key="1">
    <citation type="submission" date="2022-10" db="EMBL/GenBank/DDBJ databases">
        <title>Tapping the CABI collections for fungal endophytes: first genome assemblies for Collariella, Neodidymelliopsis, Ascochyta clinopodiicola, Didymella pomorum, Didymosphaeria variabile, Neocosmospora piperis and Neocucurbitaria cava.</title>
        <authorList>
            <person name="Hill R."/>
        </authorList>
    </citation>
    <scope>NUCLEOTIDE SEQUENCE</scope>
    <source>
        <strain evidence="1">IMI 360193</strain>
    </source>
</reference>
<name>A0A9W9C3S3_9PLEO</name>
<sequence>MTSKHQTAPRTFTENLFGLPKELRELIYAEVFKDPASVPLEYGGISSAGKALLALGGRPLDPGFEEDVFKAYYTYSTFSVQFPSHQDTLCKVTIYNSRCSCSVRWLPEPRFCQYIRTLVIHSQESGIDSSVGQIAKDMHALEDMHSKRHFRRCFEQLSLLPRVEQLTINLQKHNNEQFSWAIFTPILSLLRERCSKSQVSLNISFDTLLEAYWSDPIWENTTEPGNVIEQPYDPMGLVDITELIEPPTAEDVTYVNEHCYGQLMTPGRDILRGLLDETASQRRALAVHYVVKEPALLRVRIEEHYKAYKWMTTKIPIRPVD</sequence>
<organism evidence="1 2">
    <name type="scientific">Didymella glomerata</name>
    <dbReference type="NCBI Taxonomy" id="749621"/>
    <lineage>
        <taxon>Eukaryota</taxon>
        <taxon>Fungi</taxon>
        <taxon>Dikarya</taxon>
        <taxon>Ascomycota</taxon>
        <taxon>Pezizomycotina</taxon>
        <taxon>Dothideomycetes</taxon>
        <taxon>Pleosporomycetidae</taxon>
        <taxon>Pleosporales</taxon>
        <taxon>Pleosporineae</taxon>
        <taxon>Didymellaceae</taxon>
        <taxon>Didymella</taxon>
    </lineage>
</organism>
<comment type="caution">
    <text evidence="1">The sequence shown here is derived from an EMBL/GenBank/DDBJ whole genome shotgun (WGS) entry which is preliminary data.</text>
</comment>